<accession>A0A559LJW6</accession>
<dbReference type="EMBL" id="SRMI01000003">
    <property type="protein sequence ID" value="TVY74574.1"/>
    <property type="molecule type" value="Genomic_DNA"/>
</dbReference>
<sequence length="384" mass="42977">MEPSKQHSSPVAHNRLAESPSQGRRIVTIKVPQRNNGYAGSKEPIASQQKQALSRTKELDTLLQVPMKESTTDKLTGITIYGTTPGTERIISSPFTSSQLEQNVGVMEKTKQATFQTKGKPTCFTPQIDRPDISWPPDRFPICNYQQGLGAYENYIQPAPFSEATAGSASHHPHYLSYEQPPPQGILGNAEQSLNLQGYFKQDDTSVPDGVNDEDNDSLVYEVETQCAIVKLTFFQSCQPCRIEKKDCNGEIPCDKCTSFGEDCKYEIESESKGRGVEKRRFFKACNRCEDIKAKRDGQKPCDGQYPCGSCIDLKTQCIYSVKPEMFTDLATENIALLSRRVKELATQRGLIAAILRPYSRVRQSIAKFYGGISKGPRYKKQKR</sequence>
<dbReference type="Proteomes" id="UP000320707">
    <property type="component" value="Unassembled WGS sequence"/>
</dbReference>
<feature type="domain" description="Zn(2)-C6 fungal-type" evidence="3">
    <location>
        <begin position="237"/>
        <end position="266"/>
    </location>
</feature>
<organism evidence="4 5">
    <name type="scientific">Fusarium oxysporum f. sp. cubense</name>
    <dbReference type="NCBI Taxonomy" id="61366"/>
    <lineage>
        <taxon>Eukaryota</taxon>
        <taxon>Fungi</taxon>
        <taxon>Dikarya</taxon>
        <taxon>Ascomycota</taxon>
        <taxon>Pezizomycotina</taxon>
        <taxon>Sordariomycetes</taxon>
        <taxon>Hypocreomycetidae</taxon>
        <taxon>Hypocreales</taxon>
        <taxon>Nectriaceae</taxon>
        <taxon>Fusarium</taxon>
        <taxon>Fusarium oxysporum species complex</taxon>
    </lineage>
</organism>
<dbReference type="Gene3D" id="4.10.240.10">
    <property type="entry name" value="Zn(2)-C6 fungal-type DNA-binding domain"/>
    <property type="match status" value="2"/>
</dbReference>
<proteinExistence type="predicted"/>
<feature type="region of interest" description="Disordered" evidence="2">
    <location>
        <begin position="164"/>
        <end position="188"/>
    </location>
</feature>
<dbReference type="GO" id="GO:0000981">
    <property type="term" value="F:DNA-binding transcription factor activity, RNA polymerase II-specific"/>
    <property type="evidence" value="ECO:0007669"/>
    <property type="project" value="InterPro"/>
</dbReference>
<dbReference type="PROSITE" id="PS00463">
    <property type="entry name" value="ZN2_CY6_FUNGAL_1"/>
    <property type="match status" value="1"/>
</dbReference>
<comment type="caution">
    <text evidence="4">The sequence shown here is derived from an EMBL/GenBank/DDBJ whole genome shotgun (WGS) entry which is preliminary data.</text>
</comment>
<dbReference type="InterPro" id="IPR001138">
    <property type="entry name" value="Zn2Cys6_DnaBD"/>
</dbReference>
<dbReference type="CDD" id="cd00067">
    <property type="entry name" value="GAL4"/>
    <property type="match status" value="2"/>
</dbReference>
<dbReference type="Pfam" id="PF00172">
    <property type="entry name" value="Zn_clus"/>
    <property type="match status" value="1"/>
</dbReference>
<dbReference type="GO" id="GO:0008270">
    <property type="term" value="F:zinc ion binding"/>
    <property type="evidence" value="ECO:0007669"/>
    <property type="project" value="InterPro"/>
</dbReference>
<protein>
    <recommendedName>
        <fullName evidence="3">Zn(2)-C6 fungal-type domain-containing protein</fullName>
    </recommendedName>
</protein>
<evidence type="ECO:0000256" key="2">
    <source>
        <dbReference type="SAM" id="MobiDB-lite"/>
    </source>
</evidence>
<dbReference type="SUPFAM" id="SSF57701">
    <property type="entry name" value="Zn2/Cys6 DNA-binding domain"/>
    <property type="match status" value="2"/>
</dbReference>
<evidence type="ECO:0000313" key="4">
    <source>
        <dbReference type="EMBL" id="TVY74574.1"/>
    </source>
</evidence>
<reference evidence="4 5" key="1">
    <citation type="journal article" date="2019" name="Microbiol. Resour. Announc.">
        <title>High-quality draft genome sequence of Fusarium oxysporum f. sp. cubense strain 160527, a causal agent of Panama disease.</title>
        <authorList>
            <person name="Asai S."/>
            <person name="Ayukawa Y."/>
            <person name="Gan P."/>
            <person name="Masuda S."/>
            <person name="Komatsu K."/>
            <person name="Shirasu K."/>
            <person name="Arie T."/>
        </authorList>
    </citation>
    <scope>NUCLEOTIDE SEQUENCE [LARGE SCALE GENOMIC DNA]</scope>
    <source>
        <strain evidence="4 5">160527</strain>
    </source>
</reference>
<dbReference type="SMART" id="SM00066">
    <property type="entry name" value="GAL4"/>
    <property type="match status" value="2"/>
</dbReference>
<evidence type="ECO:0000256" key="1">
    <source>
        <dbReference type="ARBA" id="ARBA00023242"/>
    </source>
</evidence>
<gene>
    <name evidence="4" type="ORF">Focb16_v006044</name>
</gene>
<keyword evidence="1" id="KW-0539">Nucleus</keyword>
<dbReference type="InterPro" id="IPR036864">
    <property type="entry name" value="Zn2-C6_fun-type_DNA-bd_sf"/>
</dbReference>
<feature type="region of interest" description="Disordered" evidence="2">
    <location>
        <begin position="1"/>
        <end position="25"/>
    </location>
</feature>
<dbReference type="PROSITE" id="PS50048">
    <property type="entry name" value="ZN2_CY6_FUNGAL_2"/>
    <property type="match status" value="1"/>
</dbReference>
<evidence type="ECO:0000259" key="3">
    <source>
        <dbReference type="PROSITE" id="PS50048"/>
    </source>
</evidence>
<evidence type="ECO:0000313" key="5">
    <source>
        <dbReference type="Proteomes" id="UP000320707"/>
    </source>
</evidence>
<name>A0A559LJW6_FUSOC</name>
<dbReference type="AlphaFoldDB" id="A0A559LJW6"/>
<feature type="compositionally biased region" description="Polar residues" evidence="2">
    <location>
        <begin position="1"/>
        <end position="11"/>
    </location>
</feature>